<dbReference type="KEGG" id="bih:BIP78_0240"/>
<dbReference type="Pfam" id="PF20501">
    <property type="entry name" value="MbhE"/>
    <property type="match status" value="1"/>
</dbReference>
<sequence length="88" mass="9880">MRRWVVVAAFLIVAGCLLLGGARMRPFGAPRYDLMDRYFNAFSQYEAATNNVVTAIVFDYRGYDTLGEATVLFTAVVGVALILRRLKR</sequence>
<keyword evidence="1" id="KW-0812">Transmembrane</keyword>
<organism evidence="3 4">
    <name type="scientific">Bipolaricaulis sibiricus</name>
    <dbReference type="NCBI Taxonomy" id="2501609"/>
    <lineage>
        <taxon>Bacteria</taxon>
        <taxon>Candidatus Bipolaricaulota</taxon>
        <taxon>Candidatus Bipolaricaulia</taxon>
        <taxon>Candidatus Bipolaricaulales</taxon>
        <taxon>Candidatus Bipolaricaulaceae</taxon>
        <taxon>Candidatus Bipolaricaulis</taxon>
    </lineage>
</organism>
<reference evidence="4" key="1">
    <citation type="submission" date="2018-12" db="EMBL/GenBank/DDBJ databases">
        <title>Complete genome sequence of an uncultured bacterium of the candidate phylum Bipolaricaulota.</title>
        <authorList>
            <person name="Kadnikov V.V."/>
            <person name="Mardanov A.V."/>
            <person name="Beletsky A.V."/>
            <person name="Frank Y.A."/>
            <person name="Karnachuk O.V."/>
            <person name="Ravin N.V."/>
        </authorList>
    </citation>
    <scope>NUCLEOTIDE SEQUENCE [LARGE SCALE GENOMIC DNA]</scope>
</reference>
<keyword evidence="1" id="KW-0472">Membrane</keyword>
<evidence type="ECO:0000256" key="1">
    <source>
        <dbReference type="SAM" id="Phobius"/>
    </source>
</evidence>
<dbReference type="InterPro" id="IPR046806">
    <property type="entry name" value="MrpA_C/MbhE"/>
</dbReference>
<evidence type="ECO:0000259" key="2">
    <source>
        <dbReference type="Pfam" id="PF20501"/>
    </source>
</evidence>
<keyword evidence="1" id="KW-1133">Transmembrane helix</keyword>
<dbReference type="AlphaFoldDB" id="A0A410FSW4"/>
<dbReference type="Proteomes" id="UP000287233">
    <property type="component" value="Chromosome"/>
</dbReference>
<dbReference type="EMBL" id="CP034928">
    <property type="protein sequence ID" value="QAA76008.1"/>
    <property type="molecule type" value="Genomic_DNA"/>
</dbReference>
<gene>
    <name evidence="3" type="ORF">BIP78_0240</name>
</gene>
<dbReference type="PROSITE" id="PS51257">
    <property type="entry name" value="PROKAR_LIPOPROTEIN"/>
    <property type="match status" value="1"/>
</dbReference>
<proteinExistence type="predicted"/>
<evidence type="ECO:0000313" key="4">
    <source>
        <dbReference type="Proteomes" id="UP000287233"/>
    </source>
</evidence>
<feature type="domain" description="MrpA C-terminal/MbhE" evidence="2">
    <location>
        <begin position="30"/>
        <end position="87"/>
    </location>
</feature>
<dbReference type="PANTHER" id="PTHR33932">
    <property type="entry name" value="NA(+)/H(+) ANTIPORTER SUBUNIT B"/>
    <property type="match status" value="1"/>
</dbReference>
<dbReference type="PANTHER" id="PTHR33932:SF4">
    <property type="entry name" value="NA(+)_H(+) ANTIPORTER SUBUNIT B"/>
    <property type="match status" value="1"/>
</dbReference>
<name>A0A410FSW4_BIPS1</name>
<evidence type="ECO:0000313" key="3">
    <source>
        <dbReference type="EMBL" id="QAA76008.1"/>
    </source>
</evidence>
<feature type="transmembrane region" description="Helical" evidence="1">
    <location>
        <begin position="66"/>
        <end position="83"/>
    </location>
</feature>
<protein>
    <submittedName>
        <fullName evidence="3">Membrane bound hydrogenase, MbhE subunit</fullName>
    </submittedName>
</protein>
<dbReference type="InterPro" id="IPR050622">
    <property type="entry name" value="CPA3_antiporter_subunitB"/>
</dbReference>
<accession>A0A410FSW4</accession>